<accession>A0A2W1BFP5</accession>
<dbReference type="Proteomes" id="UP000249218">
    <property type="component" value="Unassembled WGS sequence"/>
</dbReference>
<evidence type="ECO:0000313" key="1">
    <source>
        <dbReference type="EMBL" id="PZC73929.1"/>
    </source>
</evidence>
<dbReference type="AlphaFoldDB" id="A0A2W1BFP5"/>
<keyword evidence="2" id="KW-1185">Reference proteome</keyword>
<dbReference type="EMBL" id="KZ150077">
    <property type="protein sequence ID" value="PZC73929.1"/>
    <property type="molecule type" value="Genomic_DNA"/>
</dbReference>
<name>A0A2W1BFP5_HELAM</name>
<proteinExistence type="predicted"/>
<protein>
    <submittedName>
        <fullName evidence="1">Uncharacterized protein</fullName>
    </submittedName>
</protein>
<evidence type="ECO:0000313" key="2">
    <source>
        <dbReference type="Proteomes" id="UP000249218"/>
    </source>
</evidence>
<dbReference type="OrthoDB" id="7492238at2759"/>
<organism evidence="1 2">
    <name type="scientific">Helicoverpa armigera</name>
    <name type="common">Cotton bollworm</name>
    <name type="synonym">Heliothis armigera</name>
    <dbReference type="NCBI Taxonomy" id="29058"/>
    <lineage>
        <taxon>Eukaryota</taxon>
        <taxon>Metazoa</taxon>
        <taxon>Ecdysozoa</taxon>
        <taxon>Arthropoda</taxon>
        <taxon>Hexapoda</taxon>
        <taxon>Insecta</taxon>
        <taxon>Pterygota</taxon>
        <taxon>Neoptera</taxon>
        <taxon>Endopterygota</taxon>
        <taxon>Lepidoptera</taxon>
        <taxon>Glossata</taxon>
        <taxon>Ditrysia</taxon>
        <taxon>Noctuoidea</taxon>
        <taxon>Noctuidae</taxon>
        <taxon>Heliothinae</taxon>
        <taxon>Helicoverpa</taxon>
    </lineage>
</organism>
<reference evidence="1 2" key="1">
    <citation type="journal article" date="2017" name="BMC Biol.">
        <title>Genomic innovations, transcriptional plasticity and gene loss underlying the evolution and divergence of two highly polyphagous and invasive Helicoverpa pest species.</title>
        <authorList>
            <person name="Pearce S.L."/>
            <person name="Clarke D.F."/>
            <person name="East P.D."/>
            <person name="Elfekih S."/>
            <person name="Gordon K.H."/>
            <person name="Jermiin L.S."/>
            <person name="McGaughran A."/>
            <person name="Oakeshott J.G."/>
            <person name="Papanikolaou A."/>
            <person name="Perera O.P."/>
            <person name="Rane R.V."/>
            <person name="Richards S."/>
            <person name="Tay W.T."/>
            <person name="Walsh T.K."/>
            <person name="Anderson A."/>
            <person name="Anderson C.J."/>
            <person name="Asgari S."/>
            <person name="Board P.G."/>
            <person name="Bretschneider A."/>
            <person name="Campbell P.M."/>
            <person name="Chertemps T."/>
            <person name="Christeller J.T."/>
            <person name="Coppin C.W."/>
            <person name="Downes S.J."/>
            <person name="Duan G."/>
            <person name="Farnsworth C.A."/>
            <person name="Good R.T."/>
            <person name="Han L.B."/>
            <person name="Han Y.C."/>
            <person name="Hatje K."/>
            <person name="Horne I."/>
            <person name="Huang Y.P."/>
            <person name="Hughes D.S."/>
            <person name="Jacquin-Joly E."/>
            <person name="James W."/>
            <person name="Jhangiani S."/>
            <person name="Kollmar M."/>
            <person name="Kuwar S.S."/>
            <person name="Li S."/>
            <person name="Liu N.Y."/>
            <person name="Maibeche M.T."/>
            <person name="Miller J.R."/>
            <person name="Montagne N."/>
            <person name="Perry T."/>
            <person name="Qu J."/>
            <person name="Song S.V."/>
            <person name="Sutton G.G."/>
            <person name="Vogel H."/>
            <person name="Walenz B.P."/>
            <person name="Xu W."/>
            <person name="Zhang H.J."/>
            <person name="Zou Z."/>
            <person name="Batterham P."/>
            <person name="Edwards O.R."/>
            <person name="Feyereisen R."/>
            <person name="Gibbs R.A."/>
            <person name="Heckel D.G."/>
            <person name="McGrath A."/>
            <person name="Robin C."/>
            <person name="Scherer S.E."/>
            <person name="Worley K.C."/>
            <person name="Wu Y.D."/>
        </authorList>
    </citation>
    <scope>NUCLEOTIDE SEQUENCE [LARGE SCALE GENOMIC DNA]</scope>
    <source>
        <strain evidence="1">Harm_GR_Male_#8</strain>
        <tissue evidence="1">Whole organism</tissue>
    </source>
</reference>
<sequence>MPPAFIEYLTITRTPLTASTDRTCRDCMESVAAIYRCLPPAVSPETEIMNALESNMRLKILLLPKGPAGKNCYCSCDGKTPPAIIPLSELPPQPTA</sequence>
<gene>
    <name evidence="1" type="primary">HaOG208501</name>
    <name evidence="1" type="ORF">B5X24_HaOG208501</name>
</gene>